<dbReference type="GO" id="GO:0042834">
    <property type="term" value="F:peptidoglycan binding"/>
    <property type="evidence" value="ECO:0007669"/>
    <property type="project" value="InterPro"/>
</dbReference>
<feature type="region of interest" description="Disordered" evidence="1">
    <location>
        <begin position="262"/>
        <end position="429"/>
    </location>
</feature>
<sequence>MAERYQDRSFQGDDRYGRGRDAAPESDPLAELARLIGQTDPFSGQQRQQPNMAPPPAADSYRAPPQPTVPPQPSYEDEQPPMPSWLRHRSRDTGFRAHEPEAPAMQAPAAPEPYRAPQVYQPESYQPQSYQPDTYQPDTYQQGGYQQSGYQADPYQADPYQASSYRQEPSFPGQAAAQPAAPADFSRYDDALYGQMPSQGYVDPLQETAAYSDPSYNFGNGYDEPEQKPRRGGMLTVAAVIALAVVGTGGAFAYRTFMGSPRSGEPPIIKAEPGPTKVVPPSAAEAGKPIQDRLASGGSNTEMLISREEQPQDPSKYGSRVVLPPLTQNNNPPTPASVAPANKPLAAVPSSASASGEEPRKIKTVPVRPDQADAAAGRPAQRAAAAAPAAPSPNATRTPPPPVANANASTGAPLSLAPQPGSRVAATAPTAQPEVAGGYVVQVSSQRSAADAQASFRALQNKYPSVLGSRTPLIKRADLGDKGVYYRAMIGPFGSSDDAARFCGSLRSAGGQCVVQRN</sequence>
<proteinExistence type="predicted"/>
<dbReference type="AlphaFoldDB" id="A0A318TR64"/>
<dbReference type="Pfam" id="PF05036">
    <property type="entry name" value="SPOR"/>
    <property type="match status" value="1"/>
</dbReference>
<gene>
    <name evidence="4" type="ORF">BJ122_101271</name>
</gene>
<organism evidence="4 5">
    <name type="scientific">Rhodopseudomonas faecalis</name>
    <dbReference type="NCBI Taxonomy" id="99655"/>
    <lineage>
        <taxon>Bacteria</taxon>
        <taxon>Pseudomonadati</taxon>
        <taxon>Pseudomonadota</taxon>
        <taxon>Alphaproteobacteria</taxon>
        <taxon>Hyphomicrobiales</taxon>
        <taxon>Nitrobacteraceae</taxon>
        <taxon>Rhodopseudomonas</taxon>
    </lineage>
</organism>
<dbReference type="SUPFAM" id="SSF110997">
    <property type="entry name" value="Sporulation related repeat"/>
    <property type="match status" value="1"/>
</dbReference>
<feature type="compositionally biased region" description="Low complexity" evidence="1">
    <location>
        <begin position="140"/>
        <end position="151"/>
    </location>
</feature>
<feature type="transmembrane region" description="Helical" evidence="2">
    <location>
        <begin position="234"/>
        <end position="254"/>
    </location>
</feature>
<protein>
    <submittedName>
        <fullName evidence="4">Sporulation related protein</fullName>
    </submittedName>
</protein>
<feature type="compositionally biased region" description="Basic and acidic residues" evidence="1">
    <location>
        <begin position="91"/>
        <end position="101"/>
    </location>
</feature>
<accession>A0A318TR64</accession>
<dbReference type="InterPro" id="IPR007730">
    <property type="entry name" value="SPOR-like_dom"/>
</dbReference>
<dbReference type="OrthoDB" id="7338235at2"/>
<evidence type="ECO:0000313" key="4">
    <source>
        <dbReference type="EMBL" id="PYF05528.1"/>
    </source>
</evidence>
<evidence type="ECO:0000313" key="5">
    <source>
        <dbReference type="Proteomes" id="UP000248148"/>
    </source>
</evidence>
<feature type="compositionally biased region" description="Pro residues" evidence="1">
    <location>
        <begin position="64"/>
        <end position="73"/>
    </location>
</feature>
<reference evidence="4 5" key="1">
    <citation type="submission" date="2018-06" db="EMBL/GenBank/DDBJ databases">
        <title>Genomic Encyclopedia of Archaeal and Bacterial Type Strains, Phase II (KMG-II): from individual species to whole genera.</title>
        <authorList>
            <person name="Goeker M."/>
        </authorList>
    </citation>
    <scope>NUCLEOTIDE SEQUENCE [LARGE SCALE GENOMIC DNA]</scope>
    <source>
        <strain evidence="4 5">JCM 11668</strain>
    </source>
</reference>
<evidence type="ECO:0000256" key="2">
    <source>
        <dbReference type="SAM" id="Phobius"/>
    </source>
</evidence>
<dbReference type="EMBL" id="QJTI01000001">
    <property type="protein sequence ID" value="PYF05528.1"/>
    <property type="molecule type" value="Genomic_DNA"/>
</dbReference>
<feature type="compositionally biased region" description="Low complexity" evidence="1">
    <location>
        <begin position="346"/>
        <end position="355"/>
    </location>
</feature>
<dbReference type="Gene3D" id="3.30.70.1070">
    <property type="entry name" value="Sporulation related repeat"/>
    <property type="match status" value="1"/>
</dbReference>
<feature type="compositionally biased region" description="Polar residues" evidence="1">
    <location>
        <begin position="40"/>
        <end position="51"/>
    </location>
</feature>
<dbReference type="InterPro" id="IPR036680">
    <property type="entry name" value="SPOR-like_sf"/>
</dbReference>
<keyword evidence="2" id="KW-0812">Transmembrane</keyword>
<keyword evidence="2" id="KW-1133">Transmembrane helix</keyword>
<feature type="compositionally biased region" description="Low complexity" evidence="1">
    <location>
        <begin position="102"/>
        <end position="132"/>
    </location>
</feature>
<feature type="domain" description="SPOR" evidence="3">
    <location>
        <begin position="433"/>
        <end position="518"/>
    </location>
</feature>
<feature type="compositionally biased region" description="Low complexity" evidence="1">
    <location>
        <begin position="372"/>
        <end position="397"/>
    </location>
</feature>
<feature type="compositionally biased region" description="Basic and acidic residues" evidence="1">
    <location>
        <begin position="1"/>
        <end position="23"/>
    </location>
</feature>
<dbReference type="Proteomes" id="UP000248148">
    <property type="component" value="Unassembled WGS sequence"/>
</dbReference>
<dbReference type="PROSITE" id="PS51724">
    <property type="entry name" value="SPOR"/>
    <property type="match status" value="1"/>
</dbReference>
<comment type="caution">
    <text evidence="4">The sequence shown here is derived from an EMBL/GenBank/DDBJ whole genome shotgun (WGS) entry which is preliminary data.</text>
</comment>
<evidence type="ECO:0000259" key="3">
    <source>
        <dbReference type="PROSITE" id="PS51724"/>
    </source>
</evidence>
<keyword evidence="5" id="KW-1185">Reference proteome</keyword>
<feature type="region of interest" description="Disordered" evidence="1">
    <location>
        <begin position="1"/>
        <end position="181"/>
    </location>
</feature>
<evidence type="ECO:0000256" key="1">
    <source>
        <dbReference type="SAM" id="MobiDB-lite"/>
    </source>
</evidence>
<dbReference type="RefSeq" id="WP_110779367.1">
    <property type="nucleotide sequence ID" value="NZ_QJTI01000001.1"/>
</dbReference>
<keyword evidence="2" id="KW-0472">Membrane</keyword>
<name>A0A318TR64_9BRAD</name>